<dbReference type="Proteomes" id="UP001260072">
    <property type="component" value="Unassembled WGS sequence"/>
</dbReference>
<gene>
    <name evidence="8" type="ORF">RH861_06950</name>
</gene>
<evidence type="ECO:0000256" key="1">
    <source>
        <dbReference type="ARBA" id="ARBA00022723"/>
    </source>
</evidence>
<evidence type="ECO:0000313" key="8">
    <source>
        <dbReference type="EMBL" id="MDR5691800.1"/>
    </source>
</evidence>
<evidence type="ECO:0000256" key="2">
    <source>
        <dbReference type="ARBA" id="ARBA00022741"/>
    </source>
</evidence>
<dbReference type="PANTHER" id="PTHR42961">
    <property type="entry name" value="IRON-SULFUR PROTEIN NUBPL"/>
    <property type="match status" value="1"/>
</dbReference>
<proteinExistence type="inferred from homology"/>
<keyword evidence="4 6" id="KW-0408">Iron</keyword>
<dbReference type="GO" id="GO:0005524">
    <property type="term" value="F:ATP binding"/>
    <property type="evidence" value="ECO:0007669"/>
    <property type="project" value="UniProtKB-KW"/>
</dbReference>
<feature type="domain" description="MIP18 family-like" evidence="7">
    <location>
        <begin position="21"/>
        <end position="86"/>
    </location>
</feature>
<keyword evidence="5 6" id="KW-0411">Iron-sulfur</keyword>
<reference evidence="9" key="1">
    <citation type="submission" date="2023-07" db="EMBL/GenBank/DDBJ databases">
        <title>Description of three actinobacteria isolated from air of manufacturing shop in a pharmaceutical factory.</title>
        <authorList>
            <person name="Zhang D.-F."/>
        </authorList>
    </citation>
    <scope>NUCLEOTIDE SEQUENCE [LARGE SCALE GENOMIC DNA]</scope>
    <source>
        <strain evidence="9">CCTCC AB 2011122</strain>
    </source>
</reference>
<dbReference type="HAMAP" id="MF_02040">
    <property type="entry name" value="Mrp_NBP35"/>
    <property type="match status" value="1"/>
</dbReference>
<dbReference type="PANTHER" id="PTHR42961:SF2">
    <property type="entry name" value="IRON-SULFUR PROTEIN NUBPL"/>
    <property type="match status" value="1"/>
</dbReference>
<dbReference type="InterPro" id="IPR027417">
    <property type="entry name" value="P-loop_NTPase"/>
</dbReference>
<dbReference type="SUPFAM" id="SSF52540">
    <property type="entry name" value="P-loop containing nucleoside triphosphate hydrolases"/>
    <property type="match status" value="1"/>
</dbReference>
<dbReference type="InterPro" id="IPR034904">
    <property type="entry name" value="FSCA_dom_sf"/>
</dbReference>
<evidence type="ECO:0000256" key="3">
    <source>
        <dbReference type="ARBA" id="ARBA00022840"/>
    </source>
</evidence>
<dbReference type="Gene3D" id="3.40.50.300">
    <property type="entry name" value="P-loop containing nucleotide triphosphate hydrolases"/>
    <property type="match status" value="1"/>
</dbReference>
<feature type="binding site" evidence="6">
    <location>
        <begin position="134"/>
        <end position="141"/>
    </location>
    <ligand>
        <name>ATP</name>
        <dbReference type="ChEBI" id="CHEBI:30616"/>
    </ligand>
</feature>
<keyword evidence="2 6" id="KW-0547">Nucleotide-binding</keyword>
<dbReference type="InterPro" id="IPR044304">
    <property type="entry name" value="NUBPL-like"/>
</dbReference>
<comment type="caution">
    <text evidence="8">The sequence shown here is derived from an EMBL/GenBank/DDBJ whole genome shotgun (WGS) entry which is preliminary data.</text>
</comment>
<dbReference type="EMBL" id="JAVKGS010000002">
    <property type="protein sequence ID" value="MDR5691800.1"/>
    <property type="molecule type" value="Genomic_DNA"/>
</dbReference>
<evidence type="ECO:0000256" key="5">
    <source>
        <dbReference type="ARBA" id="ARBA00023014"/>
    </source>
</evidence>
<accession>A0ABU1FKJ0</accession>
<dbReference type="Pfam" id="PF01883">
    <property type="entry name" value="FeS_assembly_P"/>
    <property type="match status" value="1"/>
</dbReference>
<evidence type="ECO:0000256" key="4">
    <source>
        <dbReference type="ARBA" id="ARBA00023004"/>
    </source>
</evidence>
<dbReference type="Pfam" id="PF10609">
    <property type="entry name" value="ParA"/>
    <property type="match status" value="1"/>
</dbReference>
<keyword evidence="6" id="KW-0378">Hydrolase</keyword>
<keyword evidence="3 6" id="KW-0067">ATP-binding</keyword>
<dbReference type="Gene3D" id="3.30.300.130">
    <property type="entry name" value="Fe-S cluster assembly (FSCA)"/>
    <property type="match status" value="1"/>
</dbReference>
<comment type="subunit">
    <text evidence="6">Homodimer.</text>
</comment>
<evidence type="ECO:0000313" key="9">
    <source>
        <dbReference type="Proteomes" id="UP001260072"/>
    </source>
</evidence>
<dbReference type="InterPro" id="IPR033756">
    <property type="entry name" value="YlxH/NBP35"/>
</dbReference>
<evidence type="ECO:0000259" key="7">
    <source>
        <dbReference type="Pfam" id="PF01883"/>
    </source>
</evidence>
<dbReference type="InterPro" id="IPR019591">
    <property type="entry name" value="Mrp/NBP35_ATP-bd"/>
</dbReference>
<organism evidence="8 9">
    <name type="scientific">Agromyces indicus</name>
    <dbReference type="NCBI Taxonomy" id="758919"/>
    <lineage>
        <taxon>Bacteria</taxon>
        <taxon>Bacillati</taxon>
        <taxon>Actinomycetota</taxon>
        <taxon>Actinomycetes</taxon>
        <taxon>Micrococcales</taxon>
        <taxon>Microbacteriaceae</taxon>
        <taxon>Agromyces</taxon>
    </lineage>
</organism>
<dbReference type="InterPro" id="IPR002744">
    <property type="entry name" value="MIP18-like"/>
</dbReference>
<comment type="function">
    <text evidence="6">Binds and transfers iron-sulfur (Fe-S) clusters to target apoproteins. Can hydrolyze ATP.</text>
</comment>
<evidence type="ECO:0000256" key="6">
    <source>
        <dbReference type="HAMAP-Rule" id="MF_02040"/>
    </source>
</evidence>
<sequence length="402" mass="41376">MGPDRSGATDSDASRSPAEVEAAVRAALAGVIDPEIRKPITELDMVEAVAATANGVDVDIRLTIVGCPASDRIERDVRLAAEQVVGPGNAVVRLGVMTPEQRQALTERLRGGRGARGNPFGPGTLTRVIAVTSGKGGVGKSTLTANLAVALAARGLSVGLVDADVHGFSIPGLLGLVDEHGNAPRPTRVDDMILPPVAHGVKVISIGMFVEPTSPGGRGSSVAVAWRGPMLHRTLQQFLTDVYFGDLDVLLLDLPPGTGDVAISLGQLLPNAEVVVVTTPQPAAADVAERSGLVARQTGQHVVGVVENMAGFAQPDGSVLDLFGEGGGSEVARRLSEGVDEAVPLLASVPLSVGLRRGGDDGVPVVLAEPDDPAARAIEQVAEALARRPRSLAGRPLDIRVR</sequence>
<dbReference type="RefSeq" id="WP_310520395.1">
    <property type="nucleotide sequence ID" value="NZ_BAABBS010000002.1"/>
</dbReference>
<keyword evidence="9" id="KW-1185">Reference proteome</keyword>
<dbReference type="CDD" id="cd02037">
    <property type="entry name" value="Mrp_NBP35"/>
    <property type="match status" value="1"/>
</dbReference>
<name>A0ABU1FKJ0_9MICO</name>
<protein>
    <recommendedName>
        <fullName evidence="6">Iron-sulfur cluster carrier protein</fullName>
    </recommendedName>
</protein>
<dbReference type="SUPFAM" id="SSF117916">
    <property type="entry name" value="Fe-S cluster assembly (FSCA) domain-like"/>
    <property type="match status" value="1"/>
</dbReference>
<comment type="similarity">
    <text evidence="6">Belongs to the Mrp/NBP35 ATP-binding proteins family.</text>
</comment>
<keyword evidence="1 6" id="KW-0479">Metal-binding</keyword>